<feature type="domain" description="Resolvase/invertase-type recombinase catalytic" evidence="3">
    <location>
        <begin position="7"/>
        <end position="152"/>
    </location>
</feature>
<dbReference type="PANTHER" id="PTHR30461">
    <property type="entry name" value="DNA-INVERTASE FROM LAMBDOID PROPHAGE"/>
    <property type="match status" value="1"/>
</dbReference>
<dbReference type="Proteomes" id="UP001176429">
    <property type="component" value="Unassembled WGS sequence"/>
</dbReference>
<gene>
    <name evidence="4" type="ORF">Q5H93_14680</name>
</gene>
<dbReference type="PROSITE" id="PS51736">
    <property type="entry name" value="RECOMBINASES_3"/>
    <property type="match status" value="1"/>
</dbReference>
<evidence type="ECO:0000313" key="5">
    <source>
        <dbReference type="Proteomes" id="UP001176429"/>
    </source>
</evidence>
<dbReference type="Gene3D" id="3.40.50.1390">
    <property type="entry name" value="Resolvase, N-terminal catalytic domain"/>
    <property type="match status" value="1"/>
</dbReference>
<dbReference type="InterPro" id="IPR050639">
    <property type="entry name" value="SSR_resolvase"/>
</dbReference>
<dbReference type="RefSeq" id="WP_305007316.1">
    <property type="nucleotide sequence ID" value="NZ_JAUQSY010000009.1"/>
</dbReference>
<reference evidence="4" key="1">
    <citation type="submission" date="2023-07" db="EMBL/GenBank/DDBJ databases">
        <authorList>
            <person name="Kim M.K."/>
        </authorList>
    </citation>
    <scope>NUCLEOTIDE SEQUENCE</scope>
    <source>
        <strain evidence="4">ASUV-10-1</strain>
    </source>
</reference>
<comment type="caution">
    <text evidence="4">The sequence shown here is derived from an EMBL/GenBank/DDBJ whole genome shotgun (WGS) entry which is preliminary data.</text>
</comment>
<dbReference type="CDD" id="cd03768">
    <property type="entry name" value="SR_ResInv"/>
    <property type="match status" value="1"/>
</dbReference>
<dbReference type="PANTHER" id="PTHR30461:SF2">
    <property type="entry name" value="SERINE RECOMBINASE PINE-RELATED"/>
    <property type="match status" value="1"/>
</dbReference>
<keyword evidence="2" id="KW-0233">DNA recombination</keyword>
<evidence type="ECO:0000259" key="3">
    <source>
        <dbReference type="PROSITE" id="PS51736"/>
    </source>
</evidence>
<evidence type="ECO:0000256" key="1">
    <source>
        <dbReference type="ARBA" id="ARBA00023125"/>
    </source>
</evidence>
<organism evidence="4 5">
    <name type="scientific">Hymenobacter aranciens</name>
    <dbReference type="NCBI Taxonomy" id="3063996"/>
    <lineage>
        <taxon>Bacteria</taxon>
        <taxon>Pseudomonadati</taxon>
        <taxon>Bacteroidota</taxon>
        <taxon>Cytophagia</taxon>
        <taxon>Cytophagales</taxon>
        <taxon>Hymenobacteraceae</taxon>
        <taxon>Hymenobacter</taxon>
    </lineage>
</organism>
<dbReference type="Pfam" id="PF02796">
    <property type="entry name" value="HTH_7"/>
    <property type="match status" value="1"/>
</dbReference>
<proteinExistence type="predicted"/>
<accession>A0ABT9BCI3</accession>
<name>A0ABT9BCI3_9BACT</name>
<dbReference type="SUPFAM" id="SSF53041">
    <property type="entry name" value="Resolvase-like"/>
    <property type="match status" value="1"/>
</dbReference>
<dbReference type="SMART" id="SM00857">
    <property type="entry name" value="Resolvase"/>
    <property type="match status" value="1"/>
</dbReference>
<protein>
    <submittedName>
        <fullName evidence="4">Recombinase family protein</fullName>
    </submittedName>
</protein>
<dbReference type="InterPro" id="IPR036162">
    <property type="entry name" value="Resolvase-like_N_sf"/>
</dbReference>
<dbReference type="InterPro" id="IPR006119">
    <property type="entry name" value="Resolv_N"/>
</dbReference>
<evidence type="ECO:0000256" key="2">
    <source>
        <dbReference type="ARBA" id="ARBA00023172"/>
    </source>
</evidence>
<sequence length="206" mass="23282">MTHQLTRVALYARVSTSDKDQNPENQLLLLRRETERAGDTIIKEYVDEESGGKATRRQFQQLLADAKKRRFDLVRVTALDRFSSEGIEAVFGHLATLDQCNVSFWSYHEPLLNTTGPMRDLYRAIIAWAAAYRNQRHSENVRLGQARKKAQVEAAGEQYQHGRRPTDESVVAEVRRLKGEGLSLRKIADATGVSVGTVHKYLASEA</sequence>
<evidence type="ECO:0000313" key="4">
    <source>
        <dbReference type="EMBL" id="MDO7875986.1"/>
    </source>
</evidence>
<keyword evidence="5" id="KW-1185">Reference proteome</keyword>
<dbReference type="EMBL" id="JAUQSY010000009">
    <property type="protein sequence ID" value="MDO7875986.1"/>
    <property type="molecule type" value="Genomic_DNA"/>
</dbReference>
<keyword evidence="1" id="KW-0238">DNA-binding</keyword>
<dbReference type="InterPro" id="IPR006120">
    <property type="entry name" value="Resolvase_HTH_dom"/>
</dbReference>
<dbReference type="Pfam" id="PF00239">
    <property type="entry name" value="Resolvase"/>
    <property type="match status" value="1"/>
</dbReference>
<dbReference type="Gene3D" id="1.10.10.60">
    <property type="entry name" value="Homeodomain-like"/>
    <property type="match status" value="1"/>
</dbReference>